<sequence>MNRENSRNGIKRNLFGTAPNDHNKIQENLMREASRISREKSEIWNFDFEKFKPLPPGRYKWERVGKRLQTRTSPTLPEDNSDDICVKTIENVAPGTKRHYNLRTRETKEVGTENFRPIEARGCSKLSRVTSEGATSTVKHTGLAKKTKRKHQQRKRKKDFKST</sequence>
<reference evidence="9" key="1">
    <citation type="submission" date="2025-08" db="UniProtKB">
        <authorList>
            <consortium name="RefSeq"/>
        </authorList>
    </citation>
    <scope>IDENTIFICATION</scope>
    <source>
        <tissue evidence="9">Tentacle</tissue>
    </source>
</reference>
<accession>A0A6P8IM09</accession>
<evidence type="ECO:0000259" key="7">
    <source>
        <dbReference type="Pfam" id="PF02234"/>
    </source>
</evidence>
<dbReference type="Pfam" id="PF02234">
    <property type="entry name" value="CDI"/>
    <property type="match status" value="1"/>
</dbReference>
<dbReference type="InterPro" id="IPR044898">
    <property type="entry name" value="CDI_dom_sf"/>
</dbReference>
<keyword evidence="4" id="KW-0539">Nucleus</keyword>
<evidence type="ECO:0000313" key="8">
    <source>
        <dbReference type="Proteomes" id="UP000515163"/>
    </source>
</evidence>
<feature type="compositionally biased region" description="Basic residues" evidence="6">
    <location>
        <begin position="142"/>
        <end position="163"/>
    </location>
</feature>
<dbReference type="PANTHER" id="PTHR10265">
    <property type="entry name" value="CYCLIN-DEPENDENT KINASE INHIBITOR 1"/>
    <property type="match status" value="1"/>
</dbReference>
<dbReference type="GO" id="GO:0005634">
    <property type="term" value="C:nucleus"/>
    <property type="evidence" value="ECO:0007669"/>
    <property type="project" value="UniProtKB-SubCell"/>
</dbReference>
<dbReference type="OrthoDB" id="6373236at2759"/>
<protein>
    <submittedName>
        <fullName evidence="9">Uncharacterized protein LOC116302629</fullName>
    </submittedName>
</protein>
<evidence type="ECO:0000256" key="6">
    <source>
        <dbReference type="SAM" id="MobiDB-lite"/>
    </source>
</evidence>
<dbReference type="InterPro" id="IPR003175">
    <property type="entry name" value="CDI_dom"/>
</dbReference>
<dbReference type="GeneID" id="116302629"/>
<comment type="subcellular location">
    <subcellularLocation>
        <location evidence="1">Nucleus</location>
    </subcellularLocation>
</comment>
<feature type="domain" description="Cyclin-dependent kinase inhibitor" evidence="7">
    <location>
        <begin position="13"/>
        <end position="64"/>
    </location>
</feature>
<evidence type="ECO:0000256" key="4">
    <source>
        <dbReference type="ARBA" id="ARBA00023242"/>
    </source>
</evidence>
<dbReference type="GO" id="GO:0051726">
    <property type="term" value="P:regulation of cell cycle"/>
    <property type="evidence" value="ECO:0007669"/>
    <property type="project" value="InterPro"/>
</dbReference>
<gene>
    <name evidence="9" type="primary">LOC116302629</name>
</gene>
<dbReference type="AlphaFoldDB" id="A0A6P8IM09"/>
<dbReference type="KEGG" id="aten:116302629"/>
<feature type="compositionally biased region" description="Polar residues" evidence="6">
    <location>
        <begin position="127"/>
        <end position="139"/>
    </location>
</feature>
<keyword evidence="3" id="KW-0649">Protein kinase inhibitor</keyword>
<dbReference type="PANTHER" id="PTHR10265:SF45">
    <property type="entry name" value="DACAPO"/>
    <property type="match status" value="1"/>
</dbReference>
<keyword evidence="5" id="KW-0131">Cell cycle</keyword>
<dbReference type="RefSeq" id="XP_031567827.1">
    <property type="nucleotide sequence ID" value="XM_031711967.1"/>
</dbReference>
<evidence type="ECO:0000256" key="1">
    <source>
        <dbReference type="ARBA" id="ARBA00004123"/>
    </source>
</evidence>
<keyword evidence="8" id="KW-1185">Reference proteome</keyword>
<evidence type="ECO:0000256" key="3">
    <source>
        <dbReference type="ARBA" id="ARBA00023013"/>
    </source>
</evidence>
<feature type="region of interest" description="Disordered" evidence="6">
    <location>
        <begin position="126"/>
        <end position="163"/>
    </location>
</feature>
<dbReference type="Proteomes" id="UP000515163">
    <property type="component" value="Unplaced"/>
</dbReference>
<organism evidence="8 9">
    <name type="scientific">Actinia tenebrosa</name>
    <name type="common">Australian red waratah sea anemone</name>
    <dbReference type="NCBI Taxonomy" id="6105"/>
    <lineage>
        <taxon>Eukaryota</taxon>
        <taxon>Metazoa</taxon>
        <taxon>Cnidaria</taxon>
        <taxon>Anthozoa</taxon>
        <taxon>Hexacorallia</taxon>
        <taxon>Actiniaria</taxon>
        <taxon>Actiniidae</taxon>
        <taxon>Actinia</taxon>
    </lineage>
</organism>
<dbReference type="Gene3D" id="4.10.365.10">
    <property type="entry name" value="p27"/>
    <property type="match status" value="1"/>
</dbReference>
<evidence type="ECO:0000313" key="9">
    <source>
        <dbReference type="RefSeq" id="XP_031567827.1"/>
    </source>
</evidence>
<name>A0A6P8IM09_ACTTE</name>
<proteinExistence type="inferred from homology"/>
<dbReference type="GO" id="GO:0004861">
    <property type="term" value="F:cyclin-dependent protein serine/threonine kinase inhibitor activity"/>
    <property type="evidence" value="ECO:0007669"/>
    <property type="project" value="InterPro"/>
</dbReference>
<evidence type="ECO:0000256" key="2">
    <source>
        <dbReference type="ARBA" id="ARBA00006726"/>
    </source>
</evidence>
<evidence type="ECO:0000256" key="5">
    <source>
        <dbReference type="ARBA" id="ARBA00023306"/>
    </source>
</evidence>
<comment type="similarity">
    <text evidence="2">Belongs to the CDI family.</text>
</comment>
<dbReference type="InParanoid" id="A0A6P8IM09"/>
<feature type="region of interest" description="Disordered" evidence="6">
    <location>
        <begin position="1"/>
        <end position="26"/>
    </location>
</feature>